<gene>
    <name evidence="1" type="ORF">QE210_18340</name>
</gene>
<evidence type="ECO:0000313" key="1">
    <source>
        <dbReference type="EMBL" id="WGM03482.1"/>
    </source>
</evidence>
<dbReference type="InterPro" id="IPR015223">
    <property type="entry name" value="MipZ"/>
</dbReference>
<dbReference type="Gene3D" id="3.40.50.300">
    <property type="entry name" value="P-loop containing nucleotide triphosphate hydrolases"/>
    <property type="match status" value="1"/>
</dbReference>
<dbReference type="InterPro" id="IPR050678">
    <property type="entry name" value="DNA_Partitioning_ATPase"/>
</dbReference>
<dbReference type="SUPFAM" id="SSF52540">
    <property type="entry name" value="P-loop containing nucleoside triphosphate hydrolases"/>
    <property type="match status" value="1"/>
</dbReference>
<dbReference type="PANTHER" id="PTHR13696:SF96">
    <property type="entry name" value="COBQ_COBB_MIND_PARA NUCLEOTIDE BINDING DOMAIN-CONTAINING PROTEIN"/>
    <property type="match status" value="1"/>
</dbReference>
<keyword evidence="1" id="KW-0614">Plasmid</keyword>
<dbReference type="Pfam" id="PF09140">
    <property type="entry name" value="MipZ"/>
    <property type="match status" value="1"/>
</dbReference>
<organism evidence="1 2">
    <name type="scientific">Arsenophonus nasoniae</name>
    <name type="common">son-killer infecting Nasonia vitripennis</name>
    <dbReference type="NCBI Taxonomy" id="638"/>
    <lineage>
        <taxon>Bacteria</taxon>
        <taxon>Pseudomonadati</taxon>
        <taxon>Pseudomonadota</taxon>
        <taxon>Gammaproteobacteria</taxon>
        <taxon>Enterobacterales</taxon>
        <taxon>Morganellaceae</taxon>
        <taxon>Arsenophonus</taxon>
    </lineage>
</organism>
<evidence type="ECO:0000313" key="2">
    <source>
        <dbReference type="Proteomes" id="UP001177595"/>
    </source>
</evidence>
<proteinExistence type="predicted"/>
<name>A0AA95GZY5_9GAMM</name>
<dbReference type="PIRSF" id="PIRSF009320">
    <property type="entry name" value="Nuc_binding_HP_1000"/>
    <property type="match status" value="1"/>
</dbReference>
<dbReference type="EMBL" id="CP123506">
    <property type="protein sequence ID" value="WGM03482.1"/>
    <property type="molecule type" value="Genomic_DNA"/>
</dbReference>
<sequence length="184" mass="20929">MSSIGKNLIIVDADDQGSVMSWYNNRNENLTHIPVISASGNIKNTLIEQNKHYDYVICDSAGRDSKELRTGLLASDIFISPMKPSQMDLDTISHITEVFTEAKDWNEKIQGFLLLNMCSTNLFIKEANQAAEALLEFPQFLLTKNRIFDRKIYRDTWAESITVIDADNEKAKIEIENLVNEVIL</sequence>
<accession>A0AA95GZY5</accession>
<dbReference type="AlphaFoldDB" id="A0AA95GZY5"/>
<dbReference type="PANTHER" id="PTHR13696">
    <property type="entry name" value="P-LOOP CONTAINING NUCLEOSIDE TRIPHOSPHATE HYDROLASE"/>
    <property type="match status" value="1"/>
</dbReference>
<dbReference type="InterPro" id="IPR027417">
    <property type="entry name" value="P-loop_NTPase"/>
</dbReference>
<dbReference type="Proteomes" id="UP001177595">
    <property type="component" value="Plasmid paPv2"/>
</dbReference>
<reference evidence="1" key="1">
    <citation type="submission" date="2023-04" db="EMBL/GenBank/DDBJ databases">
        <title>Genome dynamics across the evolutionary transition to endosymbiosis.</title>
        <authorList>
            <person name="Siozios S."/>
            <person name="Nadal-Jimenez P."/>
            <person name="Azagi T."/>
            <person name="Sprong H."/>
            <person name="Frost C.L."/>
            <person name="Parratt S.R."/>
            <person name="Taylor G."/>
            <person name="Brettell L."/>
            <person name="Lew K.C."/>
            <person name="Croft L."/>
            <person name="King K.C."/>
            <person name="Brockhurst M.A."/>
            <person name="Hypsa V."/>
            <person name="Novakova E."/>
            <person name="Darby A.C."/>
            <person name="Hurst G.D.D."/>
        </authorList>
    </citation>
    <scope>NUCLEOTIDE SEQUENCE</scope>
    <source>
        <strain evidence="1">APv</strain>
        <plasmid evidence="1">paPv2</plasmid>
    </source>
</reference>
<dbReference type="CDD" id="cd02042">
    <property type="entry name" value="ParAB_family"/>
    <property type="match status" value="1"/>
</dbReference>
<dbReference type="RefSeq" id="WP_280626679.1">
    <property type="nucleotide sequence ID" value="NZ_CP123506.1"/>
</dbReference>
<protein>
    <submittedName>
        <fullName evidence="1">Division plane positioning ATPase MipZ</fullName>
    </submittedName>
</protein>
<geneLocation type="plasmid" evidence="1 2">
    <name>paPv2</name>
</geneLocation>